<name>A0A7W9IHU1_9ACTN</name>
<gene>
    <name evidence="2" type="ORF">F4562_003762</name>
</gene>
<feature type="chain" id="PRO_5031238826" evidence="1">
    <location>
        <begin position="25"/>
        <end position="200"/>
    </location>
</feature>
<keyword evidence="1" id="KW-0732">Signal</keyword>
<evidence type="ECO:0000313" key="3">
    <source>
        <dbReference type="Proteomes" id="UP000540685"/>
    </source>
</evidence>
<dbReference type="EMBL" id="JACHMP010000001">
    <property type="protein sequence ID" value="MBB5820700.1"/>
    <property type="molecule type" value="Genomic_DNA"/>
</dbReference>
<comment type="caution">
    <text evidence="2">The sequence shown here is derived from an EMBL/GenBank/DDBJ whole genome shotgun (WGS) entry which is preliminary data.</text>
</comment>
<evidence type="ECO:0000313" key="2">
    <source>
        <dbReference type="EMBL" id="MBB5820700.1"/>
    </source>
</evidence>
<organism evidence="2 3">
    <name type="scientific">Streptosporangium becharense</name>
    <dbReference type="NCBI Taxonomy" id="1816182"/>
    <lineage>
        <taxon>Bacteria</taxon>
        <taxon>Bacillati</taxon>
        <taxon>Actinomycetota</taxon>
        <taxon>Actinomycetes</taxon>
        <taxon>Streptosporangiales</taxon>
        <taxon>Streptosporangiaceae</taxon>
        <taxon>Streptosporangium</taxon>
    </lineage>
</organism>
<protein>
    <submittedName>
        <fullName evidence="2">Uncharacterized protein</fullName>
    </submittedName>
</protein>
<accession>A0A7W9IHU1</accession>
<dbReference type="Proteomes" id="UP000540685">
    <property type="component" value="Unassembled WGS sequence"/>
</dbReference>
<sequence>MRKRSFLPAVLSAAVLTAPATASAAAGVPVAGISSDSEAASTTGTRILSFRGMNLRIPPTWKAHHFGDTIQVVTGSPCTDPSSVVEPCRGFWLIGPKNIAQWDYDGEFPYIPGYAQPGCPFRNSTSTNFSRKASFRGLRQVGPGHKAHHITWPAFCEAQGSLKKINFTWREWFLPASKILVVDMWNTKALPSVLSRATWS</sequence>
<evidence type="ECO:0000256" key="1">
    <source>
        <dbReference type="SAM" id="SignalP"/>
    </source>
</evidence>
<dbReference type="RefSeq" id="WP_184543007.1">
    <property type="nucleotide sequence ID" value="NZ_JACHMP010000001.1"/>
</dbReference>
<reference evidence="2 3" key="1">
    <citation type="submission" date="2020-08" db="EMBL/GenBank/DDBJ databases">
        <title>Sequencing the genomes of 1000 actinobacteria strains.</title>
        <authorList>
            <person name="Klenk H.-P."/>
        </authorList>
    </citation>
    <scope>NUCLEOTIDE SEQUENCE [LARGE SCALE GENOMIC DNA]</scope>
    <source>
        <strain evidence="2 3">DSM 46887</strain>
    </source>
</reference>
<dbReference type="AlphaFoldDB" id="A0A7W9IHU1"/>
<proteinExistence type="predicted"/>
<feature type="signal peptide" evidence="1">
    <location>
        <begin position="1"/>
        <end position="24"/>
    </location>
</feature>
<keyword evidence="3" id="KW-1185">Reference proteome</keyword>